<dbReference type="EMBL" id="QPJD01000014">
    <property type="protein sequence ID" value="RCW43086.1"/>
    <property type="molecule type" value="Genomic_DNA"/>
</dbReference>
<dbReference type="AlphaFoldDB" id="A0A368VSY0"/>
<keyword evidence="3" id="KW-1185">Reference proteome</keyword>
<dbReference type="Proteomes" id="UP000252415">
    <property type="component" value="Unassembled WGS sequence"/>
</dbReference>
<accession>A0A368VSY0</accession>
<protein>
    <submittedName>
        <fullName evidence="2">Uncharacterized protein</fullName>
    </submittedName>
</protein>
<name>A0A368VSY0_9BACL</name>
<proteinExistence type="predicted"/>
<evidence type="ECO:0000313" key="3">
    <source>
        <dbReference type="Proteomes" id="UP000252415"/>
    </source>
</evidence>
<keyword evidence="1" id="KW-0472">Membrane</keyword>
<evidence type="ECO:0000313" key="2">
    <source>
        <dbReference type="EMBL" id="RCW43086.1"/>
    </source>
</evidence>
<organism evidence="2 3">
    <name type="scientific">Paenibacillus prosopidis</name>
    <dbReference type="NCBI Taxonomy" id="630520"/>
    <lineage>
        <taxon>Bacteria</taxon>
        <taxon>Bacillati</taxon>
        <taxon>Bacillota</taxon>
        <taxon>Bacilli</taxon>
        <taxon>Bacillales</taxon>
        <taxon>Paenibacillaceae</taxon>
        <taxon>Paenibacillus</taxon>
    </lineage>
</organism>
<reference evidence="2 3" key="1">
    <citation type="submission" date="2018-07" db="EMBL/GenBank/DDBJ databases">
        <title>Genomic Encyclopedia of Type Strains, Phase III (KMG-III): the genomes of soil and plant-associated and newly described type strains.</title>
        <authorList>
            <person name="Whitman W."/>
        </authorList>
    </citation>
    <scope>NUCLEOTIDE SEQUENCE [LARGE SCALE GENOMIC DNA]</scope>
    <source>
        <strain evidence="2 3">CECT 7506</strain>
    </source>
</reference>
<feature type="transmembrane region" description="Helical" evidence="1">
    <location>
        <begin position="12"/>
        <end position="33"/>
    </location>
</feature>
<gene>
    <name evidence="2" type="ORF">DFP97_114150</name>
</gene>
<evidence type="ECO:0000256" key="1">
    <source>
        <dbReference type="SAM" id="Phobius"/>
    </source>
</evidence>
<keyword evidence="1" id="KW-0812">Transmembrane</keyword>
<comment type="caution">
    <text evidence="2">The sequence shown here is derived from an EMBL/GenBank/DDBJ whole genome shotgun (WGS) entry which is preliminary data.</text>
</comment>
<keyword evidence="1" id="KW-1133">Transmembrane helix</keyword>
<sequence length="39" mass="4301">MNKDGSLVIGLFWGTTLSIPLWVSLIGWVGLIVDMINKI</sequence>